<comment type="caution">
    <text evidence="1">The sequence shown here is derived from an EMBL/GenBank/DDBJ whole genome shotgun (WGS) entry which is preliminary data.</text>
</comment>
<gene>
    <name evidence="1" type="ORF">CPB83DRAFT_849006</name>
</gene>
<organism evidence="1 2">
    <name type="scientific">Crepidotus variabilis</name>
    <dbReference type="NCBI Taxonomy" id="179855"/>
    <lineage>
        <taxon>Eukaryota</taxon>
        <taxon>Fungi</taxon>
        <taxon>Dikarya</taxon>
        <taxon>Basidiomycota</taxon>
        <taxon>Agaricomycotina</taxon>
        <taxon>Agaricomycetes</taxon>
        <taxon>Agaricomycetidae</taxon>
        <taxon>Agaricales</taxon>
        <taxon>Agaricineae</taxon>
        <taxon>Crepidotaceae</taxon>
        <taxon>Crepidotus</taxon>
    </lineage>
</organism>
<keyword evidence="2" id="KW-1185">Reference proteome</keyword>
<dbReference type="Proteomes" id="UP000807306">
    <property type="component" value="Unassembled WGS sequence"/>
</dbReference>
<reference evidence="1" key="1">
    <citation type="submission" date="2020-11" db="EMBL/GenBank/DDBJ databases">
        <authorList>
            <consortium name="DOE Joint Genome Institute"/>
            <person name="Ahrendt S."/>
            <person name="Riley R."/>
            <person name="Andreopoulos W."/>
            <person name="Labutti K."/>
            <person name="Pangilinan J."/>
            <person name="Ruiz-Duenas F.J."/>
            <person name="Barrasa J.M."/>
            <person name="Sanchez-Garcia M."/>
            <person name="Camarero S."/>
            <person name="Miyauchi S."/>
            <person name="Serrano A."/>
            <person name="Linde D."/>
            <person name="Babiker R."/>
            <person name="Drula E."/>
            <person name="Ayuso-Fernandez I."/>
            <person name="Pacheco R."/>
            <person name="Padilla G."/>
            <person name="Ferreira P."/>
            <person name="Barriuso J."/>
            <person name="Kellner H."/>
            <person name="Castanera R."/>
            <person name="Alfaro M."/>
            <person name="Ramirez L."/>
            <person name="Pisabarro A.G."/>
            <person name="Kuo A."/>
            <person name="Tritt A."/>
            <person name="Lipzen A."/>
            <person name="He G."/>
            <person name="Yan M."/>
            <person name="Ng V."/>
            <person name="Cullen D."/>
            <person name="Martin F."/>
            <person name="Rosso M.-N."/>
            <person name="Henrissat B."/>
            <person name="Hibbett D."/>
            <person name="Martinez A.T."/>
            <person name="Grigoriev I.V."/>
        </authorList>
    </citation>
    <scope>NUCLEOTIDE SEQUENCE</scope>
    <source>
        <strain evidence="1">CBS 506.95</strain>
    </source>
</reference>
<accession>A0A9P6JT33</accession>
<protein>
    <submittedName>
        <fullName evidence="1">Uncharacterized protein</fullName>
    </submittedName>
</protein>
<dbReference type="AlphaFoldDB" id="A0A9P6JT33"/>
<evidence type="ECO:0000313" key="2">
    <source>
        <dbReference type="Proteomes" id="UP000807306"/>
    </source>
</evidence>
<evidence type="ECO:0000313" key="1">
    <source>
        <dbReference type="EMBL" id="KAF9531424.1"/>
    </source>
</evidence>
<name>A0A9P6JT33_9AGAR</name>
<sequence length="179" mass="20573">MPWPLPIIRQFAKIPVNPTEADFHGVYNKLLYTLFPADSAFTVAPQFMPASPESAECDFYFDVMHEDRIVFIVHLRSPGDIRYVSKRELADKQIRNRIRDLLDDCPIPVLHAISAIGTQLCFFTKRINERVNPLAIPPDNTYENDTAPRERWNYNVLEEAGVQKLRDVVEEIKEACAAL</sequence>
<dbReference type="EMBL" id="MU157835">
    <property type="protein sequence ID" value="KAF9531424.1"/>
    <property type="molecule type" value="Genomic_DNA"/>
</dbReference>
<dbReference type="OrthoDB" id="5362978at2759"/>
<proteinExistence type="predicted"/>